<evidence type="ECO:0000256" key="1">
    <source>
        <dbReference type="SAM" id="Phobius"/>
    </source>
</evidence>
<evidence type="ECO:0000313" key="3">
    <source>
        <dbReference type="Proteomes" id="UP000321570"/>
    </source>
</evidence>
<keyword evidence="1" id="KW-0812">Transmembrane</keyword>
<protein>
    <submittedName>
        <fullName evidence="2">Uncharacterized protein</fullName>
    </submittedName>
</protein>
<dbReference type="Proteomes" id="UP000321570">
    <property type="component" value="Unassembled WGS sequence"/>
</dbReference>
<feature type="transmembrane region" description="Helical" evidence="1">
    <location>
        <begin position="34"/>
        <end position="55"/>
    </location>
</feature>
<proteinExistence type="predicted"/>
<gene>
    <name evidence="2" type="ORF">WMSIL1_LOCUS11969</name>
</gene>
<sequence length="58" mass="6250">MFSCGLTQVTLCFFPSKPKTPLLVTSFYASLSSPLFLSTLSLSLLLASILVAAFLNTF</sequence>
<keyword evidence="3" id="KW-1185">Reference proteome</keyword>
<organism evidence="2 3">
    <name type="scientific">Hymenolepis diminuta</name>
    <name type="common">Rat tapeworm</name>
    <dbReference type="NCBI Taxonomy" id="6216"/>
    <lineage>
        <taxon>Eukaryota</taxon>
        <taxon>Metazoa</taxon>
        <taxon>Spiralia</taxon>
        <taxon>Lophotrochozoa</taxon>
        <taxon>Platyhelminthes</taxon>
        <taxon>Cestoda</taxon>
        <taxon>Eucestoda</taxon>
        <taxon>Cyclophyllidea</taxon>
        <taxon>Hymenolepididae</taxon>
        <taxon>Hymenolepis</taxon>
    </lineage>
</organism>
<dbReference type="AlphaFoldDB" id="A0A564Z2K0"/>
<evidence type="ECO:0000313" key="2">
    <source>
        <dbReference type="EMBL" id="VUZ53767.1"/>
    </source>
</evidence>
<keyword evidence="1" id="KW-1133">Transmembrane helix</keyword>
<reference evidence="2 3" key="1">
    <citation type="submission" date="2019-07" db="EMBL/GenBank/DDBJ databases">
        <authorList>
            <person name="Jastrzebski P J."/>
            <person name="Paukszto L."/>
            <person name="Jastrzebski P J."/>
        </authorList>
    </citation>
    <scope>NUCLEOTIDE SEQUENCE [LARGE SCALE GENOMIC DNA]</scope>
    <source>
        <strain evidence="2 3">WMS-il1</strain>
    </source>
</reference>
<accession>A0A564Z2K0</accession>
<dbReference type="EMBL" id="CABIJS010000566">
    <property type="protein sequence ID" value="VUZ53767.1"/>
    <property type="molecule type" value="Genomic_DNA"/>
</dbReference>
<keyword evidence="1" id="KW-0472">Membrane</keyword>
<name>A0A564Z2K0_HYMDI</name>